<feature type="compositionally biased region" description="Polar residues" evidence="18">
    <location>
        <begin position="1159"/>
        <end position="1168"/>
    </location>
</feature>
<dbReference type="GO" id="GO:0045944">
    <property type="term" value="P:positive regulation of transcription by RNA polymerase II"/>
    <property type="evidence" value="ECO:0007669"/>
    <property type="project" value="UniProtKB-ARBA"/>
</dbReference>
<keyword evidence="3" id="KW-1017">Isopeptide bond</keyword>
<feature type="compositionally biased region" description="Polar residues" evidence="18">
    <location>
        <begin position="799"/>
        <end position="817"/>
    </location>
</feature>
<dbReference type="GO" id="GO:0005654">
    <property type="term" value="C:nucleoplasm"/>
    <property type="evidence" value="ECO:0007669"/>
    <property type="project" value="UniProtKB-ARBA"/>
</dbReference>
<dbReference type="AlphaFoldDB" id="H3B1Z8"/>
<comment type="similarity">
    <text evidence="13">Belongs to the sal C2H2-type zinc-finger protein family.</text>
</comment>
<reference evidence="20" key="3">
    <citation type="submission" date="2025-09" db="UniProtKB">
        <authorList>
            <consortium name="Ensembl"/>
        </authorList>
    </citation>
    <scope>IDENTIFICATION</scope>
</reference>
<dbReference type="eggNOG" id="KOG1074">
    <property type="taxonomic scope" value="Eukaryota"/>
</dbReference>
<feature type="compositionally biased region" description="Low complexity" evidence="18">
    <location>
        <begin position="818"/>
        <end position="836"/>
    </location>
</feature>
<dbReference type="InterPro" id="IPR013087">
    <property type="entry name" value="Znf_C2H2_type"/>
</dbReference>
<feature type="compositionally biased region" description="Basic and acidic residues" evidence="18">
    <location>
        <begin position="838"/>
        <end position="850"/>
    </location>
</feature>
<dbReference type="CDD" id="cd20908">
    <property type="entry name" value="SUF4-like"/>
    <property type="match status" value="1"/>
</dbReference>
<evidence type="ECO:0000256" key="4">
    <source>
        <dbReference type="ARBA" id="ARBA00022723"/>
    </source>
</evidence>
<dbReference type="InParanoid" id="H3B1Z8"/>
<feature type="compositionally biased region" description="Basic and acidic residues" evidence="18">
    <location>
        <begin position="90"/>
        <end position="100"/>
    </location>
</feature>
<dbReference type="FunFam" id="3.30.160.60:FF:000215">
    <property type="entry name" value="Spalt-like transcription factor 3"/>
    <property type="match status" value="1"/>
</dbReference>
<dbReference type="SMART" id="SM00355">
    <property type="entry name" value="ZnF_C2H2"/>
    <property type="match status" value="10"/>
</dbReference>
<evidence type="ECO:0000256" key="18">
    <source>
        <dbReference type="SAM" id="MobiDB-lite"/>
    </source>
</evidence>
<comment type="function">
    <text evidence="14">Transcriptional repressor involved in organogenesis. Plays an essential role in ureteric bud invasion during kidney development.</text>
</comment>
<evidence type="ECO:0000256" key="9">
    <source>
        <dbReference type="ARBA" id="ARBA00023015"/>
    </source>
</evidence>
<keyword evidence="2" id="KW-0678">Repressor</keyword>
<dbReference type="FunFam" id="3.30.160.60:FF:000079">
    <property type="entry name" value="Spalt-like transcription factor 3"/>
    <property type="match status" value="1"/>
</dbReference>
<dbReference type="Gene3D" id="3.30.160.60">
    <property type="entry name" value="Classic Zinc Finger"/>
    <property type="match status" value="7"/>
</dbReference>
<evidence type="ECO:0000313" key="21">
    <source>
        <dbReference type="Proteomes" id="UP000008672"/>
    </source>
</evidence>
<feature type="compositionally biased region" description="Basic and acidic residues" evidence="18">
    <location>
        <begin position="757"/>
        <end position="766"/>
    </location>
</feature>
<accession>H3B1Z8</accession>
<evidence type="ECO:0000256" key="17">
    <source>
        <dbReference type="PROSITE-ProRule" id="PRU00042"/>
    </source>
</evidence>
<dbReference type="Pfam" id="PF00096">
    <property type="entry name" value="zf-C2H2"/>
    <property type="match status" value="5"/>
</dbReference>
<keyword evidence="7" id="KW-0862">Zinc</keyword>
<reference evidence="20" key="2">
    <citation type="submission" date="2025-08" db="UniProtKB">
        <authorList>
            <consortium name="Ensembl"/>
        </authorList>
    </citation>
    <scope>IDENTIFICATION</scope>
</reference>
<evidence type="ECO:0000256" key="5">
    <source>
        <dbReference type="ARBA" id="ARBA00022737"/>
    </source>
</evidence>
<dbReference type="PANTHER" id="PTHR23233">
    <property type="entry name" value="SAL-LIKE PROTEIN"/>
    <property type="match status" value="1"/>
</dbReference>
<dbReference type="InterPro" id="IPR036236">
    <property type="entry name" value="Znf_C2H2_sf"/>
</dbReference>
<evidence type="ECO:0000256" key="14">
    <source>
        <dbReference type="ARBA" id="ARBA00053244"/>
    </source>
</evidence>
<dbReference type="SUPFAM" id="SSF57667">
    <property type="entry name" value="beta-beta-alpha zinc fingers"/>
    <property type="match status" value="4"/>
</dbReference>
<sequence>TLDAVDSVEDEDEEPHVCEKCCAQFEDFSEFVQHKGECLDNQVVVIIDSKEESLSKDQDSDSNSELNPGPEISRANKMENDAPTNLVETDASKKEEHTNEETSFGDTFGSRIATTIDSPKLGISATSFSERRNGDPRPGEQFLIPNGGLTLESLQSPKVAVTAIPQEARPAGTGSGILSIPKILEELRVLQQRQIHQMQITEQICRQVLMLGSPAQPTGSTSASTQGDPGPAMKPLCIFNPLLSNQLAQATEAGRSSSVAGSPKQAFIHLYNPINNPFTHRNISVLNSMHNKAQFSENVLSFPSSKVTGQPVSLSSSAVALKNIATSVPNQILSQQVNSSSNLLNPQEGLLLNARVMESVPGLLKQKNGEAAFAEALQTQGLSDKSSLRHKCRFCAKVFGSDSALQIHLRSHTGERPYKCNICGNRFTTRGNLKVHFHRHKDKYPHIQMNPHPVPEHLDHIPTSSGIPIGMSVPPEKTEDSLVDRKPILPPLPATMGLSLLSTAQGLSCFNQPSQTEIASGTSSTESGQKASTLHSKLMGSTDENTPPAYRALVTSVPAEGSSTHLSRLMTSLPSLAMLASQFKTNFPFHYLNDTAKASETAKLQQLVENIDKQVIHPNQCVICLRVLSCPRALRLHYSTHTGERPFKCKICGRAFSTKGNLKAHYSAHKSRPLMKAQNSCPICQKKFTNAVVLQQHIKMHLGGQIPNVLSANNHSEDMEADSVSLGEKSQEENDFSDELVEENTMDEDSLECSGTESDKVEHQDSDVSNPEQVGAPSELLAHGEDALEENVDVPQAKQEGSQSIRSPTPSDATPTLAQAQSPSSSQSEVGPVSQEGTKSEDKLQNKPEPEAIGAEPLVNEKLDTSGETPTKMDQKDKEGSPTNLSPNKPLDVTENHSCDICSNTFPCLTSLDAHSESHTKNGLYICSGCDLGFLEKEALKKHMLTHEAVETKASRIPSLDPPCPSSLVIKVEVNSSGTVAASASNGDMLSSPFPPIPVPGLAVPTALTPPLRRTPKQHLCPVCKKTFSSASALQIHERIHTGEKPFSCNVCGRAFTTRGNLKVHMSTHMWNTGPARRGRRLSMDGSIPLLAVDQVKFPDFLPKDVAPTPLVGVSPLAFWNQYTTFLSNGLNQKAKEAPSPVNPTRLVSHGVIGLGTLSSLPASSSTGEGKEKMTHPGPSVTPEKRASEENPNRVRWEYVLLFEDGVRLLST</sequence>
<evidence type="ECO:0000256" key="2">
    <source>
        <dbReference type="ARBA" id="ARBA00022491"/>
    </source>
</evidence>
<comment type="subunit">
    <text evidence="15">May associate with NuRD histone deacetylase complex (HDAC). Interacts with components of HDAC complex including HDAC1, HDAC2, RBBP4, RBPP7, MTA1 and MTA2. Interacts with CCNQ. Interacts with NSD2 (via PHD-type zinc fingers 1, 2 and 3).</text>
</comment>
<feature type="region of interest" description="Disordered" evidence="18">
    <location>
        <begin position="1159"/>
        <end position="1190"/>
    </location>
</feature>
<keyword evidence="12" id="KW-0539">Nucleus</keyword>
<evidence type="ECO:0000256" key="6">
    <source>
        <dbReference type="ARBA" id="ARBA00022771"/>
    </source>
</evidence>
<keyword evidence="4" id="KW-0479">Metal-binding</keyword>
<feature type="domain" description="C2H2-type" evidence="19">
    <location>
        <begin position="925"/>
        <end position="952"/>
    </location>
</feature>
<evidence type="ECO:0000256" key="12">
    <source>
        <dbReference type="ARBA" id="ARBA00023242"/>
    </source>
</evidence>
<dbReference type="GO" id="GO:0003337">
    <property type="term" value="P:mesenchymal to epithelial transition involved in metanephros morphogenesis"/>
    <property type="evidence" value="ECO:0007669"/>
    <property type="project" value="UniProtKB-ARBA"/>
</dbReference>
<reference evidence="21" key="1">
    <citation type="submission" date="2011-08" db="EMBL/GenBank/DDBJ databases">
        <title>The draft genome of Latimeria chalumnae.</title>
        <authorList>
            <person name="Di Palma F."/>
            <person name="Alfoldi J."/>
            <person name="Johnson J."/>
            <person name="Berlin A."/>
            <person name="Gnerre S."/>
            <person name="Jaffe D."/>
            <person name="MacCallum I."/>
            <person name="Young S."/>
            <person name="Walker B.J."/>
            <person name="Lander E."/>
            <person name="Lindblad-Toh K."/>
        </authorList>
    </citation>
    <scope>NUCLEOTIDE SEQUENCE [LARGE SCALE GENOMIC DNA]</scope>
    <source>
        <strain evidence="21">Wild caught</strain>
    </source>
</reference>
<dbReference type="EMBL" id="AFYH01118976">
    <property type="status" value="NOT_ANNOTATED_CDS"/>
    <property type="molecule type" value="Genomic_DNA"/>
</dbReference>
<keyword evidence="10" id="KW-0238">DNA-binding</keyword>
<organism evidence="20 21">
    <name type="scientific">Latimeria chalumnae</name>
    <name type="common">Coelacanth</name>
    <dbReference type="NCBI Taxonomy" id="7897"/>
    <lineage>
        <taxon>Eukaryota</taxon>
        <taxon>Metazoa</taxon>
        <taxon>Chordata</taxon>
        <taxon>Craniata</taxon>
        <taxon>Vertebrata</taxon>
        <taxon>Euteleostomi</taxon>
        <taxon>Coelacanthiformes</taxon>
        <taxon>Coelacanthidae</taxon>
        <taxon>Latimeria</taxon>
    </lineage>
</organism>
<feature type="domain" description="C2H2-type" evidence="19">
    <location>
        <begin position="390"/>
        <end position="417"/>
    </location>
</feature>
<dbReference type="OMA" id="STHVWNC"/>
<dbReference type="GO" id="GO:0008270">
    <property type="term" value="F:zinc ion binding"/>
    <property type="evidence" value="ECO:0007669"/>
    <property type="project" value="UniProtKB-KW"/>
</dbReference>
<evidence type="ECO:0000259" key="19">
    <source>
        <dbReference type="PROSITE" id="PS50157"/>
    </source>
</evidence>
<dbReference type="HOGENOM" id="CLU_005740_0_0_1"/>
<keyword evidence="11" id="KW-0804">Transcription</keyword>
<dbReference type="PROSITE" id="PS00028">
    <property type="entry name" value="ZINC_FINGER_C2H2_1"/>
    <property type="match status" value="9"/>
</dbReference>
<feature type="compositionally biased region" description="Acidic residues" evidence="18">
    <location>
        <begin position="733"/>
        <end position="751"/>
    </location>
</feature>
<keyword evidence="8" id="KW-0832">Ubl conjugation</keyword>
<evidence type="ECO:0000256" key="15">
    <source>
        <dbReference type="ARBA" id="ARBA00062861"/>
    </source>
</evidence>
<feature type="region of interest" description="Disordered" evidence="18">
    <location>
        <begin position="716"/>
        <end position="774"/>
    </location>
</feature>
<dbReference type="Ensembl" id="ENSLACT00000016029.1">
    <property type="protein sequence ID" value="ENSLACP00000015919.1"/>
    <property type="gene ID" value="ENSLACG00000014018.1"/>
</dbReference>
<dbReference type="Proteomes" id="UP000008672">
    <property type="component" value="Unassembled WGS sequence"/>
</dbReference>
<dbReference type="GO" id="GO:0000122">
    <property type="term" value="P:negative regulation of transcription by RNA polymerase II"/>
    <property type="evidence" value="ECO:0007669"/>
    <property type="project" value="UniProtKB-ARBA"/>
</dbReference>
<dbReference type="FunFam" id="3.30.160.60:FF:000574">
    <property type="entry name" value="sal-like protein 2 isoform X2"/>
    <property type="match status" value="1"/>
</dbReference>
<dbReference type="FunFam" id="3.30.160.60:FF:000025">
    <property type="entry name" value="Spalt-like transcription factor 1"/>
    <property type="match status" value="1"/>
</dbReference>
<feature type="domain" description="C2H2-type" evidence="19">
    <location>
        <begin position="1019"/>
        <end position="1046"/>
    </location>
</feature>
<feature type="domain" description="C2H2-type" evidence="19">
    <location>
        <begin position="418"/>
        <end position="445"/>
    </location>
</feature>
<feature type="domain" description="C2H2-type" evidence="19">
    <location>
        <begin position="647"/>
        <end position="674"/>
    </location>
</feature>
<protein>
    <recommendedName>
        <fullName evidence="16">Sal-like protein 1</fullName>
    </recommendedName>
</protein>
<dbReference type="Pfam" id="PF13912">
    <property type="entry name" value="zf-C2H2_6"/>
    <property type="match status" value="1"/>
</dbReference>
<keyword evidence="9" id="KW-0805">Transcription regulation</keyword>
<dbReference type="GO" id="GO:0035295">
    <property type="term" value="P:tube development"/>
    <property type="evidence" value="ECO:0007669"/>
    <property type="project" value="UniProtKB-ARBA"/>
</dbReference>
<proteinExistence type="inferred from homology"/>
<dbReference type="GO" id="GO:0007507">
    <property type="term" value="P:heart development"/>
    <property type="evidence" value="ECO:0007669"/>
    <property type="project" value="UniProtKB-ARBA"/>
</dbReference>
<dbReference type="GO" id="GO:0000981">
    <property type="term" value="F:DNA-binding transcription factor activity, RNA polymerase II-specific"/>
    <property type="evidence" value="ECO:0007669"/>
    <property type="project" value="TreeGrafter"/>
</dbReference>
<feature type="domain" description="C2H2-type" evidence="19">
    <location>
        <begin position="619"/>
        <end position="646"/>
    </location>
</feature>
<dbReference type="PROSITE" id="PS50157">
    <property type="entry name" value="ZINC_FINGER_C2H2_2"/>
    <property type="match status" value="9"/>
</dbReference>
<comment type="subcellular location">
    <subcellularLocation>
        <location evidence="1">Nucleus</location>
    </subcellularLocation>
</comment>
<evidence type="ECO:0000256" key="16">
    <source>
        <dbReference type="ARBA" id="ARBA00069282"/>
    </source>
</evidence>
<dbReference type="FunFam" id="3.30.160.60:FF:000130">
    <property type="entry name" value="Spalt-like transcription factor 4"/>
    <property type="match status" value="1"/>
</dbReference>
<keyword evidence="21" id="KW-1185">Reference proteome</keyword>
<keyword evidence="5" id="KW-0677">Repeat</keyword>
<feature type="domain" description="C2H2-type" evidence="19">
    <location>
        <begin position="679"/>
        <end position="706"/>
    </location>
</feature>
<dbReference type="InterPro" id="IPR051565">
    <property type="entry name" value="Sal_C2H2-zinc-finger"/>
</dbReference>
<evidence type="ECO:0000256" key="11">
    <source>
        <dbReference type="ARBA" id="ARBA00023163"/>
    </source>
</evidence>
<feature type="domain" description="C2H2-type" evidence="19">
    <location>
        <begin position="1047"/>
        <end position="1069"/>
    </location>
</feature>
<feature type="compositionally biased region" description="Basic and acidic residues" evidence="18">
    <location>
        <begin position="859"/>
        <end position="880"/>
    </location>
</feature>
<evidence type="ECO:0000256" key="1">
    <source>
        <dbReference type="ARBA" id="ARBA00004123"/>
    </source>
</evidence>
<evidence type="ECO:0000313" key="20">
    <source>
        <dbReference type="Ensembl" id="ENSLACP00000015919.1"/>
    </source>
</evidence>
<evidence type="ECO:0000256" key="3">
    <source>
        <dbReference type="ARBA" id="ARBA00022499"/>
    </source>
</evidence>
<dbReference type="GO" id="GO:0000978">
    <property type="term" value="F:RNA polymerase II cis-regulatory region sequence-specific DNA binding"/>
    <property type="evidence" value="ECO:0007669"/>
    <property type="project" value="TreeGrafter"/>
</dbReference>
<keyword evidence="6 17" id="KW-0863">Zinc-finger</keyword>
<evidence type="ECO:0000256" key="7">
    <source>
        <dbReference type="ARBA" id="ARBA00022833"/>
    </source>
</evidence>
<evidence type="ECO:0000256" key="13">
    <source>
        <dbReference type="ARBA" id="ARBA00038474"/>
    </source>
</evidence>
<dbReference type="PANTHER" id="PTHR23233:SF15">
    <property type="entry name" value="SAL-LIKE PROTEIN 2"/>
    <property type="match status" value="1"/>
</dbReference>
<dbReference type="STRING" id="7897.ENSLACP00000015919"/>
<evidence type="ECO:0000256" key="10">
    <source>
        <dbReference type="ARBA" id="ARBA00023125"/>
    </source>
</evidence>
<name>H3B1Z8_LATCH</name>
<feature type="domain" description="C2H2-type" evidence="19">
    <location>
        <begin position="897"/>
        <end position="920"/>
    </location>
</feature>
<dbReference type="GO" id="GO:0000792">
    <property type="term" value="C:heterochromatin"/>
    <property type="evidence" value="ECO:0007669"/>
    <property type="project" value="UniProtKB-ARBA"/>
</dbReference>
<feature type="region of interest" description="Disordered" evidence="18">
    <location>
        <begin position="52"/>
        <end position="110"/>
    </location>
</feature>
<feature type="region of interest" description="Disordered" evidence="18">
    <location>
        <begin position="793"/>
        <end position="891"/>
    </location>
</feature>
<dbReference type="GeneTree" id="ENSGT00940000155938"/>
<evidence type="ECO:0000256" key="8">
    <source>
        <dbReference type="ARBA" id="ARBA00022843"/>
    </source>
</evidence>